<comment type="caution">
    <text evidence="3">The sequence shown here is derived from an EMBL/GenBank/DDBJ whole genome shotgun (WGS) entry which is preliminary data.</text>
</comment>
<dbReference type="InterPro" id="IPR044997">
    <property type="entry name" value="F-box_plant"/>
</dbReference>
<dbReference type="InterPro" id="IPR032675">
    <property type="entry name" value="LRR_dom_sf"/>
</dbReference>
<dbReference type="Pfam" id="PF23622">
    <property type="entry name" value="LRR_At1g61320_AtMIF1"/>
    <property type="match status" value="1"/>
</dbReference>
<dbReference type="SUPFAM" id="SSF52058">
    <property type="entry name" value="L domain-like"/>
    <property type="match status" value="1"/>
</dbReference>
<dbReference type="Proteomes" id="UP000266723">
    <property type="component" value="Unassembled WGS sequence"/>
</dbReference>
<evidence type="ECO:0000259" key="1">
    <source>
        <dbReference type="Pfam" id="PF00646"/>
    </source>
</evidence>
<dbReference type="PANTHER" id="PTHR32153">
    <property type="entry name" value="OJ000223_09.16 PROTEIN"/>
    <property type="match status" value="1"/>
</dbReference>
<dbReference type="CDD" id="cd22160">
    <property type="entry name" value="F-box_AtFBL13-like"/>
    <property type="match status" value="1"/>
</dbReference>
<dbReference type="InterPro" id="IPR036047">
    <property type="entry name" value="F-box-like_dom_sf"/>
</dbReference>
<gene>
    <name evidence="3" type="ORF">DY000_02050106</name>
</gene>
<sequence>MSQMKMADDKIIEGDVDLISTLPDVILQDILCFIPTKLAITTSLLSRRWRHVWCDMPCISLDVDTLTAASVNETLTRYKAPKTKSFHLIITTMMGNIPHIDSWIEGAMSRNVENLSLDFLRHYYKYKLPDFFYYTYSFKQLDITLSYDRHTIFPLECTVSWTSLQKFSLTNCSLFDEFLAKILSGCPVLKYLRLYECGELKILDLSKFLSLRILEVIRHLPVQGPRKILAPHIHCLKLHDSQLSCTLVDVASLTEANLEMSPRSLNRDFLQGMVLKMLEKLKNAEKLTLGRNFTEILSLAEIHGVPFPMFKVKALTLDTEICQYIIPGIESLLQNSPELEKLTVVEGRARFYMPVEFLDKYLKSQGFNVNKCWRSKDGATWNKYCKDLKSEHVASLVELVLKNTEKLDKMVVLLDEHFLKFKIEDVVVPTLPHNNNVTIVLSSTNKPMT</sequence>
<keyword evidence="4" id="KW-1185">Reference proteome</keyword>
<dbReference type="InterPro" id="IPR001810">
    <property type="entry name" value="F-box_dom"/>
</dbReference>
<dbReference type="SUPFAM" id="SSF81383">
    <property type="entry name" value="F-box domain"/>
    <property type="match status" value="1"/>
</dbReference>
<dbReference type="Gene3D" id="3.80.10.10">
    <property type="entry name" value="Ribonuclease Inhibitor"/>
    <property type="match status" value="1"/>
</dbReference>
<evidence type="ECO:0000259" key="2">
    <source>
        <dbReference type="Pfam" id="PF23622"/>
    </source>
</evidence>
<proteinExistence type="predicted"/>
<dbReference type="InterPro" id="IPR055357">
    <property type="entry name" value="LRR_At1g61320_AtMIF1"/>
</dbReference>
<name>A0ABQ7EVC8_BRACR</name>
<accession>A0ABQ7EVC8</accession>
<dbReference type="InterPro" id="IPR053781">
    <property type="entry name" value="F-box_AtFBL13-like"/>
</dbReference>
<reference evidence="3 4" key="1">
    <citation type="journal article" date="2020" name="BMC Genomics">
        <title>Intraspecific diversification of the crop wild relative Brassica cretica Lam. using demographic model selection.</title>
        <authorList>
            <person name="Kioukis A."/>
            <person name="Michalopoulou V.A."/>
            <person name="Briers L."/>
            <person name="Pirintsos S."/>
            <person name="Studholme D.J."/>
            <person name="Pavlidis P."/>
            <person name="Sarris P.F."/>
        </authorList>
    </citation>
    <scope>NUCLEOTIDE SEQUENCE [LARGE SCALE GENOMIC DNA]</scope>
    <source>
        <strain evidence="4">cv. PFS-1207/04</strain>
    </source>
</reference>
<evidence type="ECO:0000313" key="3">
    <source>
        <dbReference type="EMBL" id="KAF3607587.1"/>
    </source>
</evidence>
<protein>
    <recommendedName>
        <fullName evidence="5">F-box domain-containing protein</fullName>
    </recommendedName>
</protein>
<feature type="domain" description="At1g61320/AtMIF1 LRR" evidence="2">
    <location>
        <begin position="84"/>
        <end position="343"/>
    </location>
</feature>
<evidence type="ECO:0000313" key="4">
    <source>
        <dbReference type="Proteomes" id="UP000266723"/>
    </source>
</evidence>
<organism evidence="3 4">
    <name type="scientific">Brassica cretica</name>
    <name type="common">Mustard</name>
    <dbReference type="NCBI Taxonomy" id="69181"/>
    <lineage>
        <taxon>Eukaryota</taxon>
        <taxon>Viridiplantae</taxon>
        <taxon>Streptophyta</taxon>
        <taxon>Embryophyta</taxon>
        <taxon>Tracheophyta</taxon>
        <taxon>Spermatophyta</taxon>
        <taxon>Magnoliopsida</taxon>
        <taxon>eudicotyledons</taxon>
        <taxon>Gunneridae</taxon>
        <taxon>Pentapetalae</taxon>
        <taxon>rosids</taxon>
        <taxon>malvids</taxon>
        <taxon>Brassicales</taxon>
        <taxon>Brassicaceae</taxon>
        <taxon>Brassiceae</taxon>
        <taxon>Brassica</taxon>
    </lineage>
</organism>
<dbReference type="EMBL" id="QGKV02000297">
    <property type="protein sequence ID" value="KAF3607587.1"/>
    <property type="molecule type" value="Genomic_DNA"/>
</dbReference>
<evidence type="ECO:0008006" key="5">
    <source>
        <dbReference type="Google" id="ProtNLM"/>
    </source>
</evidence>
<feature type="domain" description="F-box" evidence="1">
    <location>
        <begin position="19"/>
        <end position="57"/>
    </location>
</feature>
<dbReference type="Pfam" id="PF00646">
    <property type="entry name" value="F-box"/>
    <property type="match status" value="1"/>
</dbReference>